<evidence type="ECO:0000313" key="12">
    <source>
        <dbReference type="EMBL" id="GII76468.1"/>
    </source>
</evidence>
<dbReference type="InterPro" id="IPR050086">
    <property type="entry name" value="MetN_ABC_transporter-like"/>
</dbReference>
<dbReference type="Proteomes" id="UP000655287">
    <property type="component" value="Unassembled WGS sequence"/>
</dbReference>
<dbReference type="InterPro" id="IPR027417">
    <property type="entry name" value="P-loop_NTPase"/>
</dbReference>
<dbReference type="InterPro" id="IPR017871">
    <property type="entry name" value="ABC_transporter-like_CS"/>
</dbReference>
<dbReference type="AlphaFoldDB" id="A0A919V098"/>
<dbReference type="PROSITE" id="PS00211">
    <property type="entry name" value="ABC_TRANSPORTER_1"/>
    <property type="match status" value="1"/>
</dbReference>
<proteinExistence type="inferred from homology"/>
<dbReference type="EMBL" id="BOOU01000019">
    <property type="protein sequence ID" value="GII76468.1"/>
    <property type="molecule type" value="Genomic_DNA"/>
</dbReference>
<dbReference type="InterPro" id="IPR030679">
    <property type="entry name" value="ABC_ATPase_HisP-typ"/>
</dbReference>
<comment type="subcellular location">
    <subcellularLocation>
        <location evidence="1">Cell membrane</location>
        <topology evidence="1">Peripheral membrane protein</topology>
    </subcellularLocation>
</comment>
<reference evidence="12" key="1">
    <citation type="submission" date="2021-01" db="EMBL/GenBank/DDBJ databases">
        <title>Whole genome shotgun sequence of Sphaerisporangium rufum NBRC 109079.</title>
        <authorList>
            <person name="Komaki H."/>
            <person name="Tamura T."/>
        </authorList>
    </citation>
    <scope>NUCLEOTIDE SEQUENCE</scope>
    <source>
        <strain evidence="12">NBRC 109079</strain>
    </source>
</reference>
<dbReference type="SUPFAM" id="SSF52540">
    <property type="entry name" value="P-loop containing nucleoside triphosphate hydrolases"/>
    <property type="match status" value="1"/>
</dbReference>
<evidence type="ECO:0000313" key="13">
    <source>
        <dbReference type="Proteomes" id="UP000655287"/>
    </source>
</evidence>
<dbReference type="RefSeq" id="WP_203983101.1">
    <property type="nucleotide sequence ID" value="NZ_BOOU01000019.1"/>
</dbReference>
<dbReference type="CDD" id="cd03262">
    <property type="entry name" value="ABC_HisP_GlnQ"/>
    <property type="match status" value="1"/>
</dbReference>
<gene>
    <name evidence="12" type="primary">glnQ_1</name>
    <name evidence="12" type="ORF">Sru01_14500</name>
</gene>
<evidence type="ECO:0000256" key="2">
    <source>
        <dbReference type="ARBA" id="ARBA00005417"/>
    </source>
</evidence>
<dbReference type="GO" id="GO:0015426">
    <property type="term" value="F:ATPase-coupled polar amino acid-transporter activity"/>
    <property type="evidence" value="ECO:0007669"/>
    <property type="project" value="UniProtKB-EC"/>
</dbReference>
<organism evidence="12 13">
    <name type="scientific">Sphaerisporangium rufum</name>
    <dbReference type="NCBI Taxonomy" id="1381558"/>
    <lineage>
        <taxon>Bacteria</taxon>
        <taxon>Bacillati</taxon>
        <taxon>Actinomycetota</taxon>
        <taxon>Actinomycetes</taxon>
        <taxon>Streptosporangiales</taxon>
        <taxon>Streptosporangiaceae</taxon>
        <taxon>Sphaerisporangium</taxon>
    </lineage>
</organism>
<dbReference type="GO" id="GO:0016887">
    <property type="term" value="F:ATP hydrolysis activity"/>
    <property type="evidence" value="ECO:0007669"/>
    <property type="project" value="InterPro"/>
</dbReference>
<keyword evidence="3" id="KW-0813">Transport</keyword>
<dbReference type="PROSITE" id="PS50893">
    <property type="entry name" value="ABC_TRANSPORTER_2"/>
    <property type="match status" value="1"/>
</dbReference>
<keyword evidence="5" id="KW-0547">Nucleotide-binding</keyword>
<dbReference type="InterPro" id="IPR003439">
    <property type="entry name" value="ABC_transporter-like_ATP-bd"/>
</dbReference>
<dbReference type="Gene3D" id="3.40.50.300">
    <property type="entry name" value="P-loop containing nucleotide triphosphate hydrolases"/>
    <property type="match status" value="1"/>
</dbReference>
<protein>
    <recommendedName>
        <fullName evidence="9">ABC-type polar-amino-acid transporter</fullName>
        <ecNumber evidence="9">7.4.2.1</ecNumber>
    </recommendedName>
</protein>
<dbReference type="Pfam" id="PF00005">
    <property type="entry name" value="ABC_tran"/>
    <property type="match status" value="1"/>
</dbReference>
<keyword evidence="8" id="KW-0472">Membrane</keyword>
<dbReference type="SMART" id="SM00382">
    <property type="entry name" value="AAA"/>
    <property type="match status" value="1"/>
</dbReference>
<evidence type="ECO:0000259" key="11">
    <source>
        <dbReference type="PROSITE" id="PS50893"/>
    </source>
</evidence>
<keyword evidence="13" id="KW-1185">Reference proteome</keyword>
<dbReference type="PANTHER" id="PTHR43166:SF9">
    <property type="entry name" value="GLUTAMATE_ASPARTATE IMPORT ATP-BINDING PROTEIN GLTL"/>
    <property type="match status" value="1"/>
</dbReference>
<name>A0A919V098_9ACTN</name>
<dbReference type="GO" id="GO:0005886">
    <property type="term" value="C:plasma membrane"/>
    <property type="evidence" value="ECO:0007669"/>
    <property type="project" value="UniProtKB-SubCell"/>
</dbReference>
<evidence type="ECO:0000256" key="3">
    <source>
        <dbReference type="ARBA" id="ARBA00022448"/>
    </source>
</evidence>
<comment type="catalytic activity">
    <reaction evidence="10">
        <text>a polar amino acid(out) + ATP + H2O = a polar amino acid(in) + ADP + phosphate + H(+)</text>
        <dbReference type="Rhea" id="RHEA:14673"/>
        <dbReference type="ChEBI" id="CHEBI:15377"/>
        <dbReference type="ChEBI" id="CHEBI:15378"/>
        <dbReference type="ChEBI" id="CHEBI:30616"/>
        <dbReference type="ChEBI" id="CHEBI:43474"/>
        <dbReference type="ChEBI" id="CHEBI:62031"/>
        <dbReference type="ChEBI" id="CHEBI:456216"/>
        <dbReference type="EC" id="7.4.2.1"/>
    </reaction>
    <physiologicalReaction direction="left-to-right" evidence="10">
        <dbReference type="Rhea" id="RHEA:14674"/>
    </physiologicalReaction>
</comment>
<dbReference type="InterPro" id="IPR003593">
    <property type="entry name" value="AAA+_ATPase"/>
</dbReference>
<sequence length="252" mass="27626">MTGEAQNASKLTVTDLHKRFGALEVLRGVDLVVPAGAVISIIGPSGSGKSTLLRCVNRLEEADAGEIALDGMPITRLRGRDLDAVRRRIGMVFQQFNLFPHRTVLDNLTMAQRVVSGVPRRAAEDRARSLLDRVGLAEKAHELPGRLSGGQQQRVAIARALAMDPEVMLFDEVTSALDPELVTDVLDVMRRLAEGGMTMVVVTHEMSFARDVSDEVLFMDQGVVVERGDPATVFTAPAHERTRRFLDRVLHP</sequence>
<evidence type="ECO:0000256" key="4">
    <source>
        <dbReference type="ARBA" id="ARBA00022475"/>
    </source>
</evidence>
<evidence type="ECO:0000256" key="6">
    <source>
        <dbReference type="ARBA" id="ARBA00022840"/>
    </source>
</evidence>
<keyword evidence="4" id="KW-1003">Cell membrane</keyword>
<dbReference type="FunFam" id="3.40.50.300:FF:000020">
    <property type="entry name" value="Amino acid ABC transporter ATP-binding component"/>
    <property type="match status" value="1"/>
</dbReference>
<evidence type="ECO:0000256" key="7">
    <source>
        <dbReference type="ARBA" id="ARBA00022970"/>
    </source>
</evidence>
<keyword evidence="7" id="KW-0029">Amino-acid transport</keyword>
<evidence type="ECO:0000256" key="10">
    <source>
        <dbReference type="ARBA" id="ARBA00047624"/>
    </source>
</evidence>
<comment type="similarity">
    <text evidence="2">Belongs to the ABC transporter superfamily.</text>
</comment>
<comment type="caution">
    <text evidence="12">The sequence shown here is derived from an EMBL/GenBank/DDBJ whole genome shotgun (WGS) entry which is preliminary data.</text>
</comment>
<accession>A0A919V098</accession>
<evidence type="ECO:0000256" key="8">
    <source>
        <dbReference type="ARBA" id="ARBA00023136"/>
    </source>
</evidence>
<feature type="domain" description="ABC transporter" evidence="11">
    <location>
        <begin position="11"/>
        <end position="246"/>
    </location>
</feature>
<dbReference type="PANTHER" id="PTHR43166">
    <property type="entry name" value="AMINO ACID IMPORT ATP-BINDING PROTEIN"/>
    <property type="match status" value="1"/>
</dbReference>
<evidence type="ECO:0000256" key="5">
    <source>
        <dbReference type="ARBA" id="ARBA00022741"/>
    </source>
</evidence>
<dbReference type="GO" id="GO:0005524">
    <property type="term" value="F:ATP binding"/>
    <property type="evidence" value="ECO:0007669"/>
    <property type="project" value="UniProtKB-KW"/>
</dbReference>
<dbReference type="EC" id="7.4.2.1" evidence="9"/>
<keyword evidence="6 12" id="KW-0067">ATP-binding</keyword>
<dbReference type="PIRSF" id="PIRSF039085">
    <property type="entry name" value="ABC_ATPase_HisP"/>
    <property type="match status" value="1"/>
</dbReference>
<evidence type="ECO:0000256" key="9">
    <source>
        <dbReference type="ARBA" id="ARBA00038850"/>
    </source>
</evidence>
<evidence type="ECO:0000256" key="1">
    <source>
        <dbReference type="ARBA" id="ARBA00004202"/>
    </source>
</evidence>